<gene>
    <name evidence="1" type="ordered locus">MA_0480</name>
</gene>
<evidence type="ECO:0000313" key="2">
    <source>
        <dbReference type="Proteomes" id="UP000002487"/>
    </source>
</evidence>
<protein>
    <recommendedName>
        <fullName evidence="3">PIN domain-containing protein</fullName>
    </recommendedName>
</protein>
<organism evidence="1 2">
    <name type="scientific">Methanosarcina acetivorans (strain ATCC 35395 / DSM 2834 / JCM 12185 / C2A)</name>
    <dbReference type="NCBI Taxonomy" id="188937"/>
    <lineage>
        <taxon>Archaea</taxon>
        <taxon>Methanobacteriati</taxon>
        <taxon>Methanobacteriota</taxon>
        <taxon>Stenosarchaea group</taxon>
        <taxon>Methanomicrobia</taxon>
        <taxon>Methanosarcinales</taxon>
        <taxon>Methanosarcinaceae</taxon>
        <taxon>Methanosarcina</taxon>
    </lineage>
</organism>
<proteinExistence type="predicted"/>
<dbReference type="KEGG" id="mac:MA_0480"/>
<dbReference type="InParanoid" id="Q8TTF7"/>
<dbReference type="AlphaFoldDB" id="Q8TTF7"/>
<accession>Q8TTF7</accession>
<dbReference type="Pfam" id="PF11848">
    <property type="entry name" value="DUF3368"/>
    <property type="match status" value="1"/>
</dbReference>
<keyword evidence="2" id="KW-1185">Reference proteome</keyword>
<reference evidence="1 2" key="1">
    <citation type="journal article" date="2002" name="Genome Res.">
        <title>The genome of Methanosarcina acetivorans reveals extensive metabolic and physiological diversity.</title>
        <authorList>
            <person name="Galagan J.E."/>
            <person name="Nusbaum C."/>
            <person name="Roy A."/>
            <person name="Endrizzi M.G."/>
            <person name="Macdonald P."/>
            <person name="FitzHugh W."/>
            <person name="Calvo S."/>
            <person name="Engels R."/>
            <person name="Smirnov S."/>
            <person name="Atnoor D."/>
            <person name="Brown A."/>
            <person name="Allen N."/>
            <person name="Naylor J."/>
            <person name="Stange-Thomann N."/>
            <person name="DeArellano K."/>
            <person name="Johnson R."/>
            <person name="Linton L."/>
            <person name="McEwan P."/>
            <person name="McKernan K."/>
            <person name="Talamas J."/>
            <person name="Tirrell A."/>
            <person name="Ye W."/>
            <person name="Zimmer A."/>
            <person name="Barber R.D."/>
            <person name="Cann I."/>
            <person name="Graham D.E."/>
            <person name="Grahame D.A."/>
            <person name="Guss A."/>
            <person name="Hedderich R."/>
            <person name="Ingram-Smith C."/>
            <person name="Kuettner C.H."/>
            <person name="Krzycki J.A."/>
            <person name="Leigh J.A."/>
            <person name="Li W."/>
            <person name="Liu J."/>
            <person name="Mukhopadhyay B."/>
            <person name="Reeve J.N."/>
            <person name="Smith K."/>
            <person name="Springer T.A."/>
            <person name="Umayam L.A."/>
            <person name="White O."/>
            <person name="White R.H."/>
            <person name="de Macario E.C."/>
            <person name="Ferry J.G."/>
            <person name="Jarrell K.F."/>
            <person name="Jing H."/>
            <person name="Macario A.J.L."/>
            <person name="Paulsen I."/>
            <person name="Pritchett M."/>
            <person name="Sowers K.R."/>
            <person name="Swanson R.V."/>
            <person name="Zinder S.H."/>
            <person name="Lander E."/>
            <person name="Metcalf W.W."/>
            <person name="Birren B."/>
        </authorList>
    </citation>
    <scope>NUCLEOTIDE SEQUENCE [LARGE SCALE GENOMIC DNA]</scope>
    <source>
        <strain evidence="2">ATCC 35395 / DSM 2834 / JCM 12185 / C2A</strain>
    </source>
</reference>
<dbReference type="Proteomes" id="UP000002487">
    <property type="component" value="Chromosome"/>
</dbReference>
<name>Q8TTF7_METAC</name>
<evidence type="ECO:0008006" key="3">
    <source>
        <dbReference type="Google" id="ProtNLM"/>
    </source>
</evidence>
<dbReference type="InterPro" id="IPR021799">
    <property type="entry name" value="PIN-like_prokaryotic"/>
</dbReference>
<sequence>MIYRRRKGMIIFDASSIIYLLREAYFPRAFGISKKHGYDLAITEKVYDELEKNPETFNLLNSCKDFLVIHNVDEQCISRISKRYPWLHEGEISVLCACMEKEKSGENYKCIINEIAEQLSSRFGIKANGTIDLLLGQRE</sequence>
<dbReference type="EnsemblBacteria" id="AAM03924">
    <property type="protein sequence ID" value="AAM03924"/>
    <property type="gene ID" value="MA_0480"/>
</dbReference>
<dbReference type="STRING" id="188937.MA_0480"/>
<dbReference type="HOGENOM" id="CLU_136591_0_0_2"/>
<evidence type="ECO:0000313" key="1">
    <source>
        <dbReference type="EMBL" id="AAM03924.1"/>
    </source>
</evidence>
<dbReference type="EMBL" id="AE010299">
    <property type="protein sequence ID" value="AAM03924.1"/>
    <property type="molecule type" value="Genomic_DNA"/>
</dbReference>